<gene>
    <name evidence="1" type="ORF">BjapCC829_28650</name>
</gene>
<protein>
    <submittedName>
        <fullName evidence="1">Uncharacterized protein</fullName>
    </submittedName>
</protein>
<organism evidence="1 2">
    <name type="scientific">Bradyrhizobium barranii</name>
    <dbReference type="NCBI Taxonomy" id="2992140"/>
    <lineage>
        <taxon>Bacteria</taxon>
        <taxon>Pseudomonadati</taxon>
        <taxon>Pseudomonadota</taxon>
        <taxon>Alphaproteobacteria</taxon>
        <taxon>Hyphomicrobiales</taxon>
        <taxon>Nitrobacteraceae</taxon>
        <taxon>Bradyrhizobium</taxon>
    </lineage>
</organism>
<dbReference type="EMBL" id="CP088100">
    <property type="protein sequence ID" value="UFW83912.1"/>
    <property type="molecule type" value="Genomic_DNA"/>
</dbReference>
<reference evidence="1" key="1">
    <citation type="submission" date="2021-11" db="EMBL/GenBank/DDBJ databases">
        <title>Australian commercial rhizobial inoculants.</title>
        <authorList>
            <person name="Kohlmeier M.G."/>
            <person name="O'Hara G.W."/>
            <person name="Colombi E."/>
            <person name="Ramsay J.P."/>
            <person name="Terpolilli J."/>
        </authorList>
    </citation>
    <scope>NUCLEOTIDE SEQUENCE</scope>
    <source>
        <strain evidence="1">CC829</strain>
    </source>
</reference>
<accession>A0ABY3QD75</accession>
<dbReference type="Proteomes" id="UP001430990">
    <property type="component" value="Chromosome"/>
</dbReference>
<evidence type="ECO:0000313" key="2">
    <source>
        <dbReference type="Proteomes" id="UP001430990"/>
    </source>
</evidence>
<dbReference type="RefSeq" id="WP_231142185.1">
    <property type="nucleotide sequence ID" value="NZ_CP088100.1"/>
</dbReference>
<keyword evidence="2" id="KW-1185">Reference proteome</keyword>
<proteinExistence type="predicted"/>
<sequence>MFELPPFRQCPRCKKETFGTLSVGDNSVTKRCQQCRYSHDEGLPDLDKRVIYLDQFAVSELYKTKSKTRKPGAAHEKFWQDCYAAANRAYLRQQVIFPISNLHADETIVWHSPEELRLAHEMFSGETSLERTEVIAAEQEWQFAEAYIKKQPAPAISFNVDDILTGERNVWLPVFHINVNSNMSIFAPGIRSDRATAEASLQDLADQWAQKKPTFDEVLKHELNAYGPAMRQALVAQIKRNEAAMASNDPSSVLQLSFNLINRYQQLTDLFIKSGTPRNAAFNEVLKFLDWPENHFQPAHRIFAYLFAALAWRISSGQRTAMKASILNDFNAIATYAPFVDAMFVDRQCASLLTQGRLRSEISYRAKIFSMNDPNAFIGYLDDISEQAPPEIVMLSKDLYGAT</sequence>
<name>A0ABY3QD75_9BRAD</name>
<evidence type="ECO:0000313" key="1">
    <source>
        <dbReference type="EMBL" id="UFW83912.1"/>
    </source>
</evidence>